<evidence type="ECO:0000313" key="2">
    <source>
        <dbReference type="EMBL" id="MFA1610327.1"/>
    </source>
</evidence>
<name>A0ABD5M8T7_9EURY</name>
<accession>A0ABD5M8T7</accession>
<keyword evidence="3" id="KW-1185">Reference proteome</keyword>
<gene>
    <name evidence="2" type="ORF">OS889_04835</name>
</gene>
<keyword evidence="1" id="KW-1133">Transmembrane helix</keyword>
<dbReference type="Proteomes" id="UP001570511">
    <property type="component" value="Unassembled WGS sequence"/>
</dbReference>
<evidence type="ECO:0000256" key="1">
    <source>
        <dbReference type="SAM" id="Phobius"/>
    </source>
</evidence>
<proteinExistence type="predicted"/>
<dbReference type="EMBL" id="JBGNYA010000001">
    <property type="protein sequence ID" value="MFA1610327.1"/>
    <property type="molecule type" value="Genomic_DNA"/>
</dbReference>
<keyword evidence="1" id="KW-0812">Transmembrane</keyword>
<dbReference type="RefSeq" id="WP_372387789.1">
    <property type="nucleotide sequence ID" value="NZ_JBGNYA010000001.1"/>
</dbReference>
<keyword evidence="1" id="KW-0472">Membrane</keyword>
<dbReference type="AlphaFoldDB" id="A0ABD5M8T7"/>
<comment type="caution">
    <text evidence="2">The sequence shown here is derived from an EMBL/GenBank/DDBJ whole genome shotgun (WGS) entry which is preliminary data.</text>
</comment>
<sequence length="67" mass="6489">MDRQRAWGLGATLLGAAGLVALVAVGPAGTAASSASPRPYGIIALGGCLLLLTAGAATLVRARRSGT</sequence>
<reference evidence="2 3" key="1">
    <citation type="submission" date="2024-08" db="EMBL/GenBank/DDBJ databases">
        <title>Halobellus sp. MBLA0158 whole genome sequence.</title>
        <authorList>
            <person name="Hwang C.Y."/>
            <person name="Cho E.-S."/>
            <person name="Seo M.-J."/>
        </authorList>
    </citation>
    <scope>NUCLEOTIDE SEQUENCE [LARGE SCALE GENOMIC DNA]</scope>
    <source>
        <strain evidence="2 3">MBLA0158</strain>
    </source>
</reference>
<feature type="transmembrane region" description="Helical" evidence="1">
    <location>
        <begin position="42"/>
        <end position="60"/>
    </location>
</feature>
<organism evidence="2 3">
    <name type="scientific">Halobellus rubicundus</name>
    <dbReference type="NCBI Taxonomy" id="2996466"/>
    <lineage>
        <taxon>Archaea</taxon>
        <taxon>Methanobacteriati</taxon>
        <taxon>Methanobacteriota</taxon>
        <taxon>Stenosarchaea group</taxon>
        <taxon>Halobacteria</taxon>
        <taxon>Halobacteriales</taxon>
        <taxon>Haloferacaceae</taxon>
        <taxon>Halobellus</taxon>
    </lineage>
</organism>
<evidence type="ECO:0000313" key="3">
    <source>
        <dbReference type="Proteomes" id="UP001570511"/>
    </source>
</evidence>
<protein>
    <submittedName>
        <fullName evidence="2">Uncharacterized protein</fullName>
    </submittedName>
</protein>